<feature type="transmembrane region" description="Helical" evidence="7">
    <location>
        <begin position="360"/>
        <end position="384"/>
    </location>
</feature>
<evidence type="ECO:0000256" key="5">
    <source>
        <dbReference type="ARBA" id="ARBA00023136"/>
    </source>
</evidence>
<protein>
    <submittedName>
        <fullName evidence="9">FtsX-like permease family protein</fullName>
    </submittedName>
</protein>
<dbReference type="GO" id="GO:0022857">
    <property type="term" value="F:transmembrane transporter activity"/>
    <property type="evidence" value="ECO:0007669"/>
    <property type="project" value="TreeGrafter"/>
</dbReference>
<dbReference type="Proteomes" id="UP000306192">
    <property type="component" value="Unassembled WGS sequence"/>
</dbReference>
<keyword evidence="10" id="KW-1185">Reference proteome</keyword>
<accession>A0A4T2BR03</accession>
<evidence type="ECO:0000313" key="9">
    <source>
        <dbReference type="EMBL" id="TIH33312.1"/>
    </source>
</evidence>
<reference evidence="9 10" key="1">
    <citation type="journal article" date="2019" name="Microorganisms">
        <title>Systematic Affiliation and Genome Analysis of Subtercola vilae DB165(T) with Particular Emphasis on Cold Adaptation of an Isolate from a High-Altitude Cold Volcano Lake.</title>
        <authorList>
            <person name="Villalobos A.S."/>
            <person name="Wiese J."/>
            <person name="Imhoff J.F."/>
            <person name="Dorador C."/>
            <person name="Keller A."/>
            <person name="Hentschel U."/>
        </authorList>
    </citation>
    <scope>NUCLEOTIDE SEQUENCE [LARGE SCALE GENOMIC DNA]</scope>
    <source>
        <strain evidence="9 10">DB165</strain>
    </source>
</reference>
<dbReference type="OrthoDB" id="5058832at2"/>
<dbReference type="RefSeq" id="WP_136643114.1">
    <property type="nucleotide sequence ID" value="NZ_QYRT01000036.1"/>
</dbReference>
<dbReference type="PANTHER" id="PTHR30572">
    <property type="entry name" value="MEMBRANE COMPONENT OF TRANSPORTER-RELATED"/>
    <property type="match status" value="1"/>
</dbReference>
<feature type="transmembrane region" description="Helical" evidence="7">
    <location>
        <begin position="321"/>
        <end position="339"/>
    </location>
</feature>
<evidence type="ECO:0000256" key="1">
    <source>
        <dbReference type="ARBA" id="ARBA00004651"/>
    </source>
</evidence>
<organism evidence="9 10">
    <name type="scientific">Subtercola vilae</name>
    <dbReference type="NCBI Taxonomy" id="2056433"/>
    <lineage>
        <taxon>Bacteria</taxon>
        <taxon>Bacillati</taxon>
        <taxon>Actinomycetota</taxon>
        <taxon>Actinomycetes</taxon>
        <taxon>Micrococcales</taxon>
        <taxon>Microbacteriaceae</taxon>
        <taxon>Subtercola</taxon>
    </lineage>
</organism>
<dbReference type="PANTHER" id="PTHR30572:SF4">
    <property type="entry name" value="ABC TRANSPORTER PERMEASE YTRF"/>
    <property type="match status" value="1"/>
</dbReference>
<comment type="caution">
    <text evidence="9">The sequence shown here is derived from an EMBL/GenBank/DDBJ whole genome shotgun (WGS) entry which is preliminary data.</text>
</comment>
<evidence type="ECO:0000256" key="7">
    <source>
        <dbReference type="SAM" id="Phobius"/>
    </source>
</evidence>
<gene>
    <name evidence="9" type="ORF">D4765_14990</name>
</gene>
<comment type="similarity">
    <text evidence="6">Belongs to the ABC-4 integral membrane protein family.</text>
</comment>
<dbReference type="InterPro" id="IPR050250">
    <property type="entry name" value="Macrolide_Exporter_MacB"/>
</dbReference>
<sequence length="431" mass="43349">MLGRGLMRATLGRGALIPQVLRPTAPRQSAALLREAAAGARSQKVGSLLTIGVIAALCATVLLTAGRTAATESAVLGSIDSSGTRSIVVRAQQGAGLDTSVLARLAHVDGIEWVAAFGPADDVTNAVFAGGAKVPMRAAYSENWAPLGDPSGPVASDLAARTLGFADRVGTAESVANHQSVDIAATLPVPGYLHFLEPLLIVPHSVASSQPSPFVVAPDAAPPTALPAPRPEPEPAAAPVTASVTAPAPATASAIAEPVDVLVVVAATPRQVGSVAAVVSSVLGVTDASTVTVTTSEQLAQLRATVGQQLGGFGQGLVESVFAATAVIVAAILSALVLLRRRDFGRRRALGASRSLIVQLLLTQVGLQAVAGSTLGCVTTSLVLTAQDAPLPPPAFFAALALLAVVTALAAAAVPALIASRRDPLRELRVP</sequence>
<keyword evidence="2" id="KW-1003">Cell membrane</keyword>
<feature type="domain" description="ABC3 transporter permease C-terminal" evidence="8">
    <location>
        <begin position="322"/>
        <end position="423"/>
    </location>
</feature>
<keyword evidence="4 7" id="KW-1133">Transmembrane helix</keyword>
<dbReference type="AlphaFoldDB" id="A0A4T2BR03"/>
<dbReference type="GO" id="GO:0005886">
    <property type="term" value="C:plasma membrane"/>
    <property type="evidence" value="ECO:0007669"/>
    <property type="project" value="UniProtKB-SubCell"/>
</dbReference>
<evidence type="ECO:0000256" key="6">
    <source>
        <dbReference type="ARBA" id="ARBA00038076"/>
    </source>
</evidence>
<evidence type="ECO:0000313" key="10">
    <source>
        <dbReference type="Proteomes" id="UP000306192"/>
    </source>
</evidence>
<dbReference type="EMBL" id="QYRT01000036">
    <property type="protein sequence ID" value="TIH33312.1"/>
    <property type="molecule type" value="Genomic_DNA"/>
</dbReference>
<evidence type="ECO:0000256" key="2">
    <source>
        <dbReference type="ARBA" id="ARBA00022475"/>
    </source>
</evidence>
<keyword evidence="3 7" id="KW-0812">Transmembrane</keyword>
<evidence type="ECO:0000259" key="8">
    <source>
        <dbReference type="Pfam" id="PF02687"/>
    </source>
</evidence>
<feature type="transmembrane region" description="Helical" evidence="7">
    <location>
        <begin position="396"/>
        <end position="419"/>
    </location>
</feature>
<name>A0A4T2BR03_9MICO</name>
<evidence type="ECO:0000256" key="4">
    <source>
        <dbReference type="ARBA" id="ARBA00022989"/>
    </source>
</evidence>
<dbReference type="InterPro" id="IPR003838">
    <property type="entry name" value="ABC3_permease_C"/>
</dbReference>
<proteinExistence type="inferred from homology"/>
<dbReference type="Pfam" id="PF02687">
    <property type="entry name" value="FtsX"/>
    <property type="match status" value="1"/>
</dbReference>
<evidence type="ECO:0000256" key="3">
    <source>
        <dbReference type="ARBA" id="ARBA00022692"/>
    </source>
</evidence>
<keyword evidence="5 7" id="KW-0472">Membrane</keyword>
<comment type="subcellular location">
    <subcellularLocation>
        <location evidence="1">Cell membrane</location>
        <topology evidence="1">Multi-pass membrane protein</topology>
    </subcellularLocation>
</comment>